<comment type="caution">
    <text evidence="1">The sequence shown here is derived from an EMBL/GenBank/DDBJ whole genome shotgun (WGS) entry which is preliminary data.</text>
</comment>
<sequence>MTLEQRVEALEKAIGNIVTQQCTADGISEMVSNSASEATKNVCRLECQPKKHPVGWHISVVGEALVKCQRRMKSDPLISPPTAQY</sequence>
<protein>
    <submittedName>
        <fullName evidence="1">Uncharacterized protein</fullName>
    </submittedName>
</protein>
<gene>
    <name evidence="1" type="ORF">DPO64_08840</name>
</gene>
<organism evidence="1">
    <name type="scientific">Salmonella enterica subsp. enterica serovar Schwarzengrund</name>
    <dbReference type="NCBI Taxonomy" id="340190"/>
    <lineage>
        <taxon>Bacteria</taxon>
        <taxon>Pseudomonadati</taxon>
        <taxon>Pseudomonadota</taxon>
        <taxon>Gammaproteobacteria</taxon>
        <taxon>Enterobacterales</taxon>
        <taxon>Enterobacteriaceae</taxon>
        <taxon>Salmonella</taxon>
    </lineage>
</organism>
<dbReference type="EMBL" id="AAGVIB010000020">
    <property type="protein sequence ID" value="EBS3654326.1"/>
    <property type="molecule type" value="Genomic_DNA"/>
</dbReference>
<dbReference type="AlphaFoldDB" id="A0A5U9QNT6"/>
<proteinExistence type="predicted"/>
<reference evidence="1" key="1">
    <citation type="submission" date="2018-06" db="EMBL/GenBank/DDBJ databases">
        <authorList>
            <person name="Ashton P.M."/>
            <person name="Dallman T."/>
            <person name="Nair S."/>
            <person name="De Pinna E."/>
            <person name="Peters T."/>
            <person name="Grant K."/>
        </authorList>
    </citation>
    <scope>NUCLEOTIDE SEQUENCE</scope>
    <source>
        <strain evidence="1">414576</strain>
    </source>
</reference>
<accession>A0A5U9QNT6</accession>
<evidence type="ECO:0000313" key="1">
    <source>
        <dbReference type="EMBL" id="EBS3654326.1"/>
    </source>
</evidence>
<name>A0A5U9QNT6_SALET</name>